<evidence type="ECO:0000313" key="7">
    <source>
        <dbReference type="EMBL" id="CAG9996787.1"/>
    </source>
</evidence>
<comment type="caution">
    <text evidence="7">The sequence shown here is derived from an EMBL/GenBank/DDBJ whole genome shotgun (WGS) entry which is preliminary data.</text>
</comment>
<dbReference type="PANTHER" id="PTHR43791">
    <property type="entry name" value="PERMEASE-RELATED"/>
    <property type="match status" value="1"/>
</dbReference>
<feature type="transmembrane region" description="Helical" evidence="6">
    <location>
        <begin position="189"/>
        <end position="209"/>
    </location>
</feature>
<name>A0A9N9UN66_9HYPO</name>
<organism evidence="7 8">
    <name type="scientific">Clonostachys byssicola</name>
    <dbReference type="NCBI Taxonomy" id="160290"/>
    <lineage>
        <taxon>Eukaryota</taxon>
        <taxon>Fungi</taxon>
        <taxon>Dikarya</taxon>
        <taxon>Ascomycota</taxon>
        <taxon>Pezizomycotina</taxon>
        <taxon>Sordariomycetes</taxon>
        <taxon>Hypocreomycetidae</taxon>
        <taxon>Hypocreales</taxon>
        <taxon>Bionectriaceae</taxon>
        <taxon>Clonostachys</taxon>
    </lineage>
</organism>
<feature type="transmembrane region" description="Helical" evidence="6">
    <location>
        <begin position="154"/>
        <end position="177"/>
    </location>
</feature>
<dbReference type="Pfam" id="PF07690">
    <property type="entry name" value="MFS_1"/>
    <property type="match status" value="1"/>
</dbReference>
<feature type="transmembrane region" description="Helical" evidence="6">
    <location>
        <begin position="130"/>
        <end position="148"/>
    </location>
</feature>
<evidence type="ECO:0000256" key="2">
    <source>
        <dbReference type="ARBA" id="ARBA00022448"/>
    </source>
</evidence>
<dbReference type="InterPro" id="IPR011701">
    <property type="entry name" value="MFS"/>
</dbReference>
<dbReference type="OrthoDB" id="2985014at2759"/>
<dbReference type="EMBL" id="CABFNO020001541">
    <property type="protein sequence ID" value="CAG9996787.1"/>
    <property type="molecule type" value="Genomic_DNA"/>
</dbReference>
<keyword evidence="5 6" id="KW-0472">Membrane</keyword>
<feature type="transmembrane region" description="Helical" evidence="6">
    <location>
        <begin position="386"/>
        <end position="408"/>
    </location>
</feature>
<dbReference type="PANTHER" id="PTHR43791:SF91">
    <property type="entry name" value="MAJOR FACILITATOR SUPERFAMILY (MFS) PROFILE DOMAIN-CONTAINING PROTEIN-RELATED"/>
    <property type="match status" value="1"/>
</dbReference>
<keyword evidence="3 6" id="KW-0812">Transmembrane</keyword>
<dbReference type="SUPFAM" id="SSF103473">
    <property type="entry name" value="MFS general substrate transporter"/>
    <property type="match status" value="1"/>
</dbReference>
<dbReference type="GO" id="GO:0022857">
    <property type="term" value="F:transmembrane transporter activity"/>
    <property type="evidence" value="ECO:0007669"/>
    <property type="project" value="InterPro"/>
</dbReference>
<evidence type="ECO:0000256" key="5">
    <source>
        <dbReference type="ARBA" id="ARBA00023136"/>
    </source>
</evidence>
<dbReference type="InterPro" id="IPR036259">
    <property type="entry name" value="MFS_trans_sf"/>
</dbReference>
<feature type="transmembrane region" description="Helical" evidence="6">
    <location>
        <begin position="420"/>
        <end position="441"/>
    </location>
</feature>
<feature type="transmembrane region" description="Helical" evidence="6">
    <location>
        <begin position="453"/>
        <end position="473"/>
    </location>
</feature>
<reference evidence="7" key="1">
    <citation type="submission" date="2021-10" db="EMBL/GenBank/DDBJ databases">
        <authorList>
            <person name="Piombo E."/>
        </authorList>
    </citation>
    <scope>NUCLEOTIDE SEQUENCE</scope>
</reference>
<dbReference type="AlphaFoldDB" id="A0A9N9UN66"/>
<protein>
    <submittedName>
        <fullName evidence="7">Uncharacterized protein</fullName>
    </submittedName>
</protein>
<evidence type="ECO:0000256" key="3">
    <source>
        <dbReference type="ARBA" id="ARBA00022692"/>
    </source>
</evidence>
<dbReference type="Gene3D" id="1.20.1250.20">
    <property type="entry name" value="MFS general substrate transporter like domains"/>
    <property type="match status" value="2"/>
</dbReference>
<comment type="subcellular location">
    <subcellularLocation>
        <location evidence="1">Membrane</location>
        <topology evidence="1">Multi-pass membrane protein</topology>
    </subcellularLocation>
</comment>
<feature type="transmembrane region" description="Helical" evidence="6">
    <location>
        <begin position="295"/>
        <end position="312"/>
    </location>
</feature>
<keyword evidence="4 6" id="KW-1133">Transmembrane helix</keyword>
<dbReference type="Proteomes" id="UP000754883">
    <property type="component" value="Unassembled WGS sequence"/>
</dbReference>
<keyword evidence="2" id="KW-0813">Transport</keyword>
<evidence type="ECO:0000256" key="4">
    <source>
        <dbReference type="ARBA" id="ARBA00022989"/>
    </source>
</evidence>
<evidence type="ECO:0000256" key="6">
    <source>
        <dbReference type="SAM" id="Phobius"/>
    </source>
</evidence>
<gene>
    <name evidence="7" type="ORF">CBYS24578_00015913</name>
</gene>
<evidence type="ECO:0000313" key="8">
    <source>
        <dbReference type="Proteomes" id="UP000754883"/>
    </source>
</evidence>
<feature type="transmembrane region" description="Helical" evidence="6">
    <location>
        <begin position="100"/>
        <end position="118"/>
    </location>
</feature>
<sequence>MSALIEPENDAGPAKDVAEVTVLDAPASDSAEDRAAFFRSFTPEEHKRAVWKVDIRILWLSGCMMVIKNLGSANAANARVMQSKQPTNIQVQLGMSDFDYNWVSSIFYIALIICEIPSNLMLKYWKPRNWLSRIMATWGIVVACHAAMSNKEGYYVLRFVLGAMEAGLFPGIITHFSSWYRNDELEKPIMWMLSINQVSGIASSMYAYGVSYMDGMQGLSAWQWLFILEGITTVLFAGVVFLVLPDYPGSARSRKWLTPREQTYLELRLMDTAPKEDDPTFNTGEVFDALRDPRTYLFSVAHFCLNLAQYALSWQLPTITTSLGFVALPKNQLLNIPPCLTGIILTIIVSYLIKQAYMPRPAYVIIIITTLIVFFGILAAPLSNGGIYAACIIATGFTAVFTVPFFAWRASSLKGSTGTAFTTAFQLTFSQAGGVIAPQLFQAKYSADHYRVPFSICTAFLVLSLLLFFWCWWTTRQLESEINRVRRLRIKAAREGRIYDGVDAQVEDIRTAHNGRLKNDSGPSVVSTV</sequence>
<feature type="transmembrane region" description="Helical" evidence="6">
    <location>
        <begin position="332"/>
        <end position="353"/>
    </location>
</feature>
<evidence type="ECO:0000256" key="1">
    <source>
        <dbReference type="ARBA" id="ARBA00004141"/>
    </source>
</evidence>
<dbReference type="GO" id="GO:0016020">
    <property type="term" value="C:membrane"/>
    <property type="evidence" value="ECO:0007669"/>
    <property type="project" value="UniProtKB-SubCell"/>
</dbReference>
<feature type="transmembrane region" description="Helical" evidence="6">
    <location>
        <begin position="221"/>
        <end position="244"/>
    </location>
</feature>
<accession>A0A9N9UN66</accession>
<feature type="transmembrane region" description="Helical" evidence="6">
    <location>
        <begin position="362"/>
        <end position="380"/>
    </location>
</feature>
<proteinExistence type="predicted"/>
<keyword evidence="8" id="KW-1185">Reference proteome</keyword>